<evidence type="ECO:0000259" key="8">
    <source>
        <dbReference type="Pfam" id="PF01915"/>
    </source>
</evidence>
<dbReference type="InterPro" id="IPR002772">
    <property type="entry name" value="Glyco_hydro_3_C"/>
</dbReference>
<dbReference type="Pfam" id="PF00933">
    <property type="entry name" value="Glyco_hydro_3"/>
    <property type="match status" value="1"/>
</dbReference>
<dbReference type="PANTHER" id="PTHR30620">
    <property type="entry name" value="PERIPLASMIC BETA-GLUCOSIDASE-RELATED"/>
    <property type="match status" value="1"/>
</dbReference>
<evidence type="ECO:0000313" key="9">
    <source>
        <dbReference type="EMBL" id="PXW95300.1"/>
    </source>
</evidence>
<dbReference type="Pfam" id="PF01915">
    <property type="entry name" value="Glyco_hydro_3_C"/>
    <property type="match status" value="1"/>
</dbReference>
<keyword evidence="10" id="KW-1185">Reference proteome</keyword>
<dbReference type="Gene3D" id="3.20.20.300">
    <property type="entry name" value="Glycoside hydrolase, family 3, N-terminal domain"/>
    <property type="match status" value="1"/>
</dbReference>
<dbReference type="InterPro" id="IPR001764">
    <property type="entry name" value="Glyco_hydro_3_N"/>
</dbReference>
<evidence type="ECO:0000256" key="5">
    <source>
        <dbReference type="ARBA" id="ARBA00022801"/>
    </source>
</evidence>
<evidence type="ECO:0000256" key="1">
    <source>
        <dbReference type="ARBA" id="ARBA00000448"/>
    </source>
</evidence>
<evidence type="ECO:0000256" key="6">
    <source>
        <dbReference type="ARBA" id="ARBA00023295"/>
    </source>
</evidence>
<dbReference type="PRINTS" id="PR00133">
    <property type="entry name" value="GLHYDRLASE3"/>
</dbReference>
<sequence length="566" mass="60196">MKPGAVHNTFITRMDADADVIATAHNDLQAMGEASRLGIPISISTDPRNSFASVAGQGVAAGSFSKWPQNIGLAALRDPAVTRRYAELVRQEYRAVGITTGLSPQADVSTEPRWTRIADTFGEDFATVSALTQAYVEGFQAGNTGINTNSVITVVKHWGGYGAQKDGLDSHNYYGRYMTFPGGMLDKHLAVYDGAIAAGAGGIMPTYSMPYGTVTAEGVTLEEVAAAYNKPLLTDLLRGKHNFKGVVVSDWGILRYCDDLCKNGVPLPASGAYVPYGNLAYSSHHGTDFGVESLTPVQKIAKSVNAGVDQFGGVQTSDRQTLIDAVTTGLVTEARVNDAVKRILIQKFQQGLFENPYVDVAAAKALFATGDHQAQANMVQSRSHVLLQNTDKLLPLASTVKKVYLGGSMKMDAAVVTARGFTVVSTPSEADVAILRVSSPYQMPFPSSILYGLFHEGNLTFEDGNDPLGDYAAIKAAQAAGVPVIVNVHMERPAILTNVMSLARVVLAEFGTTDDAVLDVLTGKVKPEGKLPFELPSSMTAVTAQLPDVPFDSAAPLFPFGFGLSY</sequence>
<proteinExistence type="inferred from homology"/>
<name>A0A318HA19_9BURK</name>
<evidence type="ECO:0000256" key="4">
    <source>
        <dbReference type="ARBA" id="ARBA00022729"/>
    </source>
</evidence>
<comment type="catalytic activity">
    <reaction evidence="1">
        <text>Hydrolysis of terminal, non-reducing beta-D-glucosyl residues with release of beta-D-glucose.</text>
        <dbReference type="EC" id="3.2.1.21"/>
    </reaction>
</comment>
<accession>A0A318HA19</accession>
<dbReference type="EC" id="3.2.1.21" evidence="3"/>
<dbReference type="InterPro" id="IPR051915">
    <property type="entry name" value="Cellulose_Degrad_GH3"/>
</dbReference>
<feature type="domain" description="Glycoside hydrolase family 3 C-terminal" evidence="8">
    <location>
        <begin position="424"/>
        <end position="566"/>
    </location>
</feature>
<dbReference type="SUPFAM" id="SSF52279">
    <property type="entry name" value="Beta-D-glucan exohydrolase, C-terminal domain"/>
    <property type="match status" value="1"/>
</dbReference>
<dbReference type="EMBL" id="QJJS01000010">
    <property type="protein sequence ID" value="PXW95300.1"/>
    <property type="molecule type" value="Genomic_DNA"/>
</dbReference>
<dbReference type="AlphaFoldDB" id="A0A318HA19"/>
<dbReference type="PANTHER" id="PTHR30620:SF16">
    <property type="entry name" value="LYSOSOMAL BETA GLUCOSIDASE"/>
    <property type="match status" value="1"/>
</dbReference>
<evidence type="ECO:0000256" key="2">
    <source>
        <dbReference type="ARBA" id="ARBA00005336"/>
    </source>
</evidence>
<dbReference type="Proteomes" id="UP000247811">
    <property type="component" value="Unassembled WGS sequence"/>
</dbReference>
<evidence type="ECO:0000256" key="3">
    <source>
        <dbReference type="ARBA" id="ARBA00012744"/>
    </source>
</evidence>
<evidence type="ECO:0000259" key="7">
    <source>
        <dbReference type="Pfam" id="PF00933"/>
    </source>
</evidence>
<organism evidence="9 10">
    <name type="scientific">Sphaerotilus hippei</name>
    <dbReference type="NCBI Taxonomy" id="744406"/>
    <lineage>
        <taxon>Bacteria</taxon>
        <taxon>Pseudomonadati</taxon>
        <taxon>Pseudomonadota</taxon>
        <taxon>Betaproteobacteria</taxon>
        <taxon>Burkholderiales</taxon>
        <taxon>Sphaerotilaceae</taxon>
        <taxon>Sphaerotilus</taxon>
    </lineage>
</organism>
<comment type="similarity">
    <text evidence="2">Belongs to the glycosyl hydrolase 3 family.</text>
</comment>
<protein>
    <recommendedName>
        <fullName evidence="3">beta-glucosidase</fullName>
        <ecNumber evidence="3">3.2.1.21</ecNumber>
    </recommendedName>
</protein>
<dbReference type="InterPro" id="IPR036881">
    <property type="entry name" value="Glyco_hydro_3_C_sf"/>
</dbReference>
<dbReference type="GO" id="GO:0008422">
    <property type="term" value="F:beta-glucosidase activity"/>
    <property type="evidence" value="ECO:0007669"/>
    <property type="project" value="UniProtKB-EC"/>
</dbReference>
<feature type="domain" description="Glycoside hydrolase family 3 N-terminal" evidence="7">
    <location>
        <begin position="22"/>
        <end position="255"/>
    </location>
</feature>
<dbReference type="Gene3D" id="3.40.50.1700">
    <property type="entry name" value="Glycoside hydrolase family 3 C-terminal domain"/>
    <property type="match status" value="1"/>
</dbReference>
<keyword evidence="4" id="KW-0732">Signal</keyword>
<evidence type="ECO:0000313" key="10">
    <source>
        <dbReference type="Proteomes" id="UP000247811"/>
    </source>
</evidence>
<reference evidence="9 10" key="1">
    <citation type="submission" date="2018-05" db="EMBL/GenBank/DDBJ databases">
        <title>Genomic Encyclopedia of Type Strains, Phase IV (KMG-IV): sequencing the most valuable type-strain genomes for metagenomic binning, comparative biology and taxonomic classification.</title>
        <authorList>
            <person name="Goeker M."/>
        </authorList>
    </citation>
    <scope>NUCLEOTIDE SEQUENCE [LARGE SCALE GENOMIC DNA]</scope>
    <source>
        <strain evidence="9 10">DSM 566</strain>
    </source>
</reference>
<dbReference type="SUPFAM" id="SSF51445">
    <property type="entry name" value="(Trans)glycosidases"/>
    <property type="match status" value="1"/>
</dbReference>
<gene>
    <name evidence="9" type="ORF">C7444_110148</name>
</gene>
<keyword evidence="5" id="KW-0378">Hydrolase</keyword>
<dbReference type="InterPro" id="IPR036962">
    <property type="entry name" value="Glyco_hydro_3_N_sf"/>
</dbReference>
<keyword evidence="6" id="KW-0326">Glycosidase</keyword>
<comment type="caution">
    <text evidence="9">The sequence shown here is derived from an EMBL/GenBank/DDBJ whole genome shotgun (WGS) entry which is preliminary data.</text>
</comment>
<dbReference type="InterPro" id="IPR017853">
    <property type="entry name" value="GH"/>
</dbReference>
<dbReference type="OrthoDB" id="9781691at2"/>
<dbReference type="GO" id="GO:0009251">
    <property type="term" value="P:glucan catabolic process"/>
    <property type="evidence" value="ECO:0007669"/>
    <property type="project" value="TreeGrafter"/>
</dbReference>